<feature type="compositionally biased region" description="Basic and acidic residues" evidence="1">
    <location>
        <begin position="120"/>
        <end position="132"/>
    </location>
</feature>
<feature type="domain" description="DUF7310" evidence="2">
    <location>
        <begin position="6"/>
        <end position="87"/>
    </location>
</feature>
<dbReference type="InterPro" id="IPR055734">
    <property type="entry name" value="DUF7310"/>
</dbReference>
<keyword evidence="4" id="KW-1185">Reference proteome</keyword>
<accession>A0ABD5VCL6</accession>
<dbReference type="Proteomes" id="UP001596395">
    <property type="component" value="Unassembled WGS sequence"/>
</dbReference>
<comment type="caution">
    <text evidence="3">The sequence shown here is derived from an EMBL/GenBank/DDBJ whole genome shotgun (WGS) entry which is preliminary data.</text>
</comment>
<protein>
    <recommendedName>
        <fullName evidence="2">DUF7310 domain-containing protein</fullName>
    </recommendedName>
</protein>
<proteinExistence type="predicted"/>
<sequence length="222" mass="22302">MAGDFADRLAAVDDALVDESSEDAGANGSGSGGGRDGAPSDAEVAALADRVAELEAAVQALRGYAGSVRAVNDRVEERADAAVATAEDCRERVAALERAVDGSTGGAGRGGRGSRAGASGDRRTGASGDRRTGASGDQRAGASGDRRPVRDGERGASIGRRDERTGDGDESRVRDGNAGDAGGGSGGDVPWPPSSPRAPYGEPDADDDREQPGLVARLRDAL</sequence>
<feature type="compositionally biased region" description="Gly residues" evidence="1">
    <location>
        <begin position="27"/>
        <end position="36"/>
    </location>
</feature>
<dbReference type="AlphaFoldDB" id="A0ABD5VCL6"/>
<feature type="compositionally biased region" description="Gly residues" evidence="1">
    <location>
        <begin position="103"/>
        <end position="114"/>
    </location>
</feature>
<reference evidence="3 4" key="1">
    <citation type="journal article" date="2019" name="Int. J. Syst. Evol. Microbiol.">
        <title>The Global Catalogue of Microorganisms (GCM) 10K type strain sequencing project: providing services to taxonomists for standard genome sequencing and annotation.</title>
        <authorList>
            <consortium name="The Broad Institute Genomics Platform"/>
            <consortium name="The Broad Institute Genome Sequencing Center for Infectious Disease"/>
            <person name="Wu L."/>
            <person name="Ma J."/>
        </authorList>
    </citation>
    <scope>NUCLEOTIDE SEQUENCE [LARGE SCALE GENOMIC DNA]</scope>
    <source>
        <strain evidence="3 4">GX26</strain>
    </source>
</reference>
<evidence type="ECO:0000256" key="1">
    <source>
        <dbReference type="SAM" id="MobiDB-lite"/>
    </source>
</evidence>
<feature type="region of interest" description="Disordered" evidence="1">
    <location>
        <begin position="16"/>
        <end position="42"/>
    </location>
</feature>
<feature type="compositionally biased region" description="Basic and acidic residues" evidence="1">
    <location>
        <begin position="144"/>
        <end position="177"/>
    </location>
</feature>
<feature type="region of interest" description="Disordered" evidence="1">
    <location>
        <begin position="97"/>
        <end position="212"/>
    </location>
</feature>
<evidence type="ECO:0000313" key="3">
    <source>
        <dbReference type="EMBL" id="MFC6951701.1"/>
    </source>
</evidence>
<evidence type="ECO:0000259" key="2">
    <source>
        <dbReference type="Pfam" id="PF23991"/>
    </source>
</evidence>
<name>A0ABD5VCL6_9EURY</name>
<gene>
    <name evidence="3" type="ORF">ACFQGB_02380</name>
</gene>
<dbReference type="Pfam" id="PF23991">
    <property type="entry name" value="DUF7310"/>
    <property type="match status" value="1"/>
</dbReference>
<evidence type="ECO:0000313" key="4">
    <source>
        <dbReference type="Proteomes" id="UP001596395"/>
    </source>
</evidence>
<organism evidence="3 4">
    <name type="scientific">Halorubellus litoreus</name>
    <dbReference type="NCBI Taxonomy" id="755308"/>
    <lineage>
        <taxon>Archaea</taxon>
        <taxon>Methanobacteriati</taxon>
        <taxon>Methanobacteriota</taxon>
        <taxon>Stenosarchaea group</taxon>
        <taxon>Halobacteria</taxon>
        <taxon>Halobacteriales</taxon>
        <taxon>Halorubellaceae</taxon>
        <taxon>Halorubellus</taxon>
    </lineage>
</organism>
<dbReference type="EMBL" id="JBHSXN010000001">
    <property type="protein sequence ID" value="MFC6951701.1"/>
    <property type="molecule type" value="Genomic_DNA"/>
</dbReference>
<dbReference type="RefSeq" id="WP_336348719.1">
    <property type="nucleotide sequence ID" value="NZ_JAZAQL010000001.1"/>
</dbReference>